<gene>
    <name evidence="4" type="ORF">PXEA_LOCUS13477</name>
</gene>
<feature type="compositionally biased region" description="Basic and acidic residues" evidence="3">
    <location>
        <begin position="41"/>
        <end position="59"/>
    </location>
</feature>
<evidence type="ECO:0000313" key="4">
    <source>
        <dbReference type="EMBL" id="VEL20037.1"/>
    </source>
</evidence>
<evidence type="ECO:0000256" key="3">
    <source>
        <dbReference type="SAM" id="MobiDB-lite"/>
    </source>
</evidence>
<dbReference type="EMBL" id="CAAALY010044431">
    <property type="protein sequence ID" value="VEL20037.1"/>
    <property type="molecule type" value="Genomic_DNA"/>
</dbReference>
<feature type="compositionally biased region" description="Basic and acidic residues" evidence="3">
    <location>
        <begin position="23"/>
        <end position="33"/>
    </location>
</feature>
<feature type="region of interest" description="Disordered" evidence="3">
    <location>
        <begin position="13"/>
        <end position="73"/>
    </location>
</feature>
<dbReference type="PANTHER" id="PTHR10972">
    <property type="entry name" value="OXYSTEROL-BINDING PROTEIN-RELATED"/>
    <property type="match status" value="1"/>
</dbReference>
<dbReference type="InterPro" id="IPR037239">
    <property type="entry name" value="OSBP_sf"/>
</dbReference>
<reference evidence="4" key="1">
    <citation type="submission" date="2018-11" db="EMBL/GenBank/DDBJ databases">
        <authorList>
            <consortium name="Pathogen Informatics"/>
        </authorList>
    </citation>
    <scope>NUCLEOTIDE SEQUENCE</scope>
</reference>
<comment type="caution">
    <text evidence="4">The sequence shown here is derived from an EMBL/GenBank/DDBJ whole genome shotgun (WGS) entry which is preliminary data.</text>
</comment>
<dbReference type="GO" id="GO:0005829">
    <property type="term" value="C:cytosol"/>
    <property type="evidence" value="ECO:0007669"/>
    <property type="project" value="TreeGrafter"/>
</dbReference>
<name>A0A448WTR7_9PLAT</name>
<dbReference type="GO" id="GO:0032934">
    <property type="term" value="F:sterol binding"/>
    <property type="evidence" value="ECO:0007669"/>
    <property type="project" value="TreeGrafter"/>
</dbReference>
<evidence type="ECO:0000313" key="5">
    <source>
        <dbReference type="Proteomes" id="UP000784294"/>
    </source>
</evidence>
<accession>A0A448WTR7</accession>
<evidence type="ECO:0000256" key="2">
    <source>
        <dbReference type="ARBA" id="ARBA00022553"/>
    </source>
</evidence>
<protein>
    <recommendedName>
        <fullName evidence="6">Oxysterol-binding protein</fullName>
    </recommendedName>
</protein>
<dbReference type="SMR" id="A0A448WTR7"/>
<proteinExistence type="inferred from homology"/>
<dbReference type="Pfam" id="PF01237">
    <property type="entry name" value="Oxysterol_BP"/>
    <property type="match status" value="1"/>
</dbReference>
<dbReference type="InterPro" id="IPR000648">
    <property type="entry name" value="Oxysterol-bd"/>
</dbReference>
<evidence type="ECO:0008006" key="6">
    <source>
        <dbReference type="Google" id="ProtNLM"/>
    </source>
</evidence>
<dbReference type="GO" id="GO:0005886">
    <property type="term" value="C:plasma membrane"/>
    <property type="evidence" value="ECO:0007669"/>
    <property type="project" value="TreeGrafter"/>
</dbReference>
<comment type="similarity">
    <text evidence="1">Belongs to the OSBP family.</text>
</comment>
<keyword evidence="5" id="KW-1185">Reference proteome</keyword>
<dbReference type="GO" id="GO:0097038">
    <property type="term" value="C:perinuclear endoplasmic reticulum"/>
    <property type="evidence" value="ECO:0007669"/>
    <property type="project" value="TreeGrafter"/>
</dbReference>
<dbReference type="PANTHER" id="PTHR10972:SF205">
    <property type="entry name" value="OXYSTEROL-BINDING PROTEIN 1"/>
    <property type="match status" value="1"/>
</dbReference>
<evidence type="ECO:0000256" key="1">
    <source>
        <dbReference type="ARBA" id="ARBA00008842"/>
    </source>
</evidence>
<keyword evidence="2" id="KW-0597">Phosphoprotein</keyword>
<sequence>MYNFSRLTIELNEPEEGVAPTDSRFRPDQRLMEQGDWDEANAEKERLEAKQRAKRRAWEDSMPEGQSKPYGII</sequence>
<dbReference type="Proteomes" id="UP000784294">
    <property type="component" value="Unassembled WGS sequence"/>
</dbReference>
<organism evidence="4 5">
    <name type="scientific">Protopolystoma xenopodis</name>
    <dbReference type="NCBI Taxonomy" id="117903"/>
    <lineage>
        <taxon>Eukaryota</taxon>
        <taxon>Metazoa</taxon>
        <taxon>Spiralia</taxon>
        <taxon>Lophotrochozoa</taxon>
        <taxon>Platyhelminthes</taxon>
        <taxon>Monogenea</taxon>
        <taxon>Polyopisthocotylea</taxon>
        <taxon>Polystomatidea</taxon>
        <taxon>Polystomatidae</taxon>
        <taxon>Protopolystoma</taxon>
    </lineage>
</organism>
<dbReference type="OrthoDB" id="1854502at2759"/>
<dbReference type="AlphaFoldDB" id="A0A448WTR7"/>
<dbReference type="SUPFAM" id="SSF144000">
    <property type="entry name" value="Oxysterol-binding protein-like"/>
    <property type="match status" value="1"/>
</dbReference>